<gene>
    <name evidence="2" type="primary">jg14354</name>
    <name evidence="2" type="ORF">PAEG_LOCUS11682</name>
</gene>
<name>A0A8S4RA03_9NEOP</name>
<sequence>MLRAAYLGSPASLPEALGDLGDLGVTQRGAVPTGTAPRWVPLYYVQRKGPADQVRRQAQRKKKKKLYFKGVLK</sequence>
<proteinExistence type="predicted"/>
<dbReference type="Proteomes" id="UP000838756">
    <property type="component" value="Unassembled WGS sequence"/>
</dbReference>
<keyword evidence="3" id="KW-1185">Reference proteome</keyword>
<feature type="compositionally biased region" description="Basic residues" evidence="1">
    <location>
        <begin position="57"/>
        <end position="73"/>
    </location>
</feature>
<accession>A0A8S4RA03</accession>
<protein>
    <submittedName>
        <fullName evidence="2">Jg14354 protein</fullName>
    </submittedName>
</protein>
<feature type="region of interest" description="Disordered" evidence="1">
    <location>
        <begin position="51"/>
        <end position="73"/>
    </location>
</feature>
<reference evidence="2" key="1">
    <citation type="submission" date="2022-03" db="EMBL/GenBank/DDBJ databases">
        <authorList>
            <person name="Lindestad O."/>
        </authorList>
    </citation>
    <scope>NUCLEOTIDE SEQUENCE</scope>
</reference>
<dbReference type="AlphaFoldDB" id="A0A8S4RA03"/>
<evidence type="ECO:0000313" key="3">
    <source>
        <dbReference type="Proteomes" id="UP000838756"/>
    </source>
</evidence>
<evidence type="ECO:0000313" key="2">
    <source>
        <dbReference type="EMBL" id="CAH2233750.1"/>
    </source>
</evidence>
<organism evidence="2 3">
    <name type="scientific">Pararge aegeria aegeria</name>
    <dbReference type="NCBI Taxonomy" id="348720"/>
    <lineage>
        <taxon>Eukaryota</taxon>
        <taxon>Metazoa</taxon>
        <taxon>Ecdysozoa</taxon>
        <taxon>Arthropoda</taxon>
        <taxon>Hexapoda</taxon>
        <taxon>Insecta</taxon>
        <taxon>Pterygota</taxon>
        <taxon>Neoptera</taxon>
        <taxon>Endopterygota</taxon>
        <taxon>Lepidoptera</taxon>
        <taxon>Glossata</taxon>
        <taxon>Ditrysia</taxon>
        <taxon>Papilionoidea</taxon>
        <taxon>Nymphalidae</taxon>
        <taxon>Satyrinae</taxon>
        <taxon>Satyrini</taxon>
        <taxon>Parargina</taxon>
        <taxon>Pararge</taxon>
    </lineage>
</organism>
<dbReference type="EMBL" id="CAKXAJ010024997">
    <property type="protein sequence ID" value="CAH2233750.1"/>
    <property type="molecule type" value="Genomic_DNA"/>
</dbReference>
<evidence type="ECO:0000256" key="1">
    <source>
        <dbReference type="SAM" id="MobiDB-lite"/>
    </source>
</evidence>
<comment type="caution">
    <text evidence="2">The sequence shown here is derived from an EMBL/GenBank/DDBJ whole genome shotgun (WGS) entry which is preliminary data.</text>
</comment>